<gene>
    <name evidence="5" type="ORF">LARI1_G006600</name>
</gene>
<keyword evidence="1" id="KW-0547">Nucleotide-binding</keyword>
<feature type="compositionally biased region" description="Pro residues" evidence="2">
    <location>
        <begin position="125"/>
        <end position="134"/>
    </location>
</feature>
<feature type="transmembrane region" description="Helical" evidence="3">
    <location>
        <begin position="17"/>
        <end position="40"/>
    </location>
</feature>
<comment type="caution">
    <text evidence="5">The sequence shown here is derived from an EMBL/GenBank/DDBJ whole genome shotgun (WGS) entry which is preliminary data.</text>
</comment>
<dbReference type="Gene3D" id="3.40.50.720">
    <property type="entry name" value="NAD(P)-binding Rossmann-like Domain"/>
    <property type="match status" value="1"/>
</dbReference>
<dbReference type="Proteomes" id="UP000469559">
    <property type="component" value="Unassembled WGS sequence"/>
</dbReference>
<evidence type="ECO:0000313" key="6">
    <source>
        <dbReference type="Proteomes" id="UP000469559"/>
    </source>
</evidence>
<dbReference type="AlphaFoldDB" id="A0A8T9B6Q1"/>
<protein>
    <recommendedName>
        <fullName evidence="4">ATP-grasp domain-containing protein</fullName>
    </recommendedName>
</protein>
<keyword evidence="3" id="KW-0812">Transmembrane</keyword>
<evidence type="ECO:0000256" key="2">
    <source>
        <dbReference type="SAM" id="MobiDB-lite"/>
    </source>
</evidence>
<feature type="region of interest" description="Disordered" evidence="2">
    <location>
        <begin position="124"/>
        <end position="146"/>
    </location>
</feature>
<dbReference type="SUPFAM" id="SSF51735">
    <property type="entry name" value="NAD(P)-binding Rossmann-fold domains"/>
    <property type="match status" value="1"/>
</dbReference>
<keyword evidence="3" id="KW-1133">Transmembrane helix</keyword>
<evidence type="ECO:0000259" key="4">
    <source>
        <dbReference type="PROSITE" id="PS50975"/>
    </source>
</evidence>
<dbReference type="GO" id="GO:0046872">
    <property type="term" value="F:metal ion binding"/>
    <property type="evidence" value="ECO:0007669"/>
    <property type="project" value="InterPro"/>
</dbReference>
<accession>A0A8T9B6Q1</accession>
<dbReference type="Gene3D" id="3.30.470.20">
    <property type="entry name" value="ATP-grasp fold, B domain"/>
    <property type="match status" value="1"/>
</dbReference>
<dbReference type="InterPro" id="IPR036291">
    <property type="entry name" value="NAD(P)-bd_dom_sf"/>
</dbReference>
<keyword evidence="6" id="KW-1185">Reference proteome</keyword>
<keyword evidence="1" id="KW-0067">ATP-binding</keyword>
<evidence type="ECO:0000256" key="3">
    <source>
        <dbReference type="SAM" id="Phobius"/>
    </source>
</evidence>
<feature type="domain" description="ATP-grasp" evidence="4">
    <location>
        <begin position="211"/>
        <end position="431"/>
    </location>
</feature>
<evidence type="ECO:0000256" key="1">
    <source>
        <dbReference type="PROSITE-ProRule" id="PRU00409"/>
    </source>
</evidence>
<organism evidence="5 6">
    <name type="scientific">Lachnellula arida</name>
    <dbReference type="NCBI Taxonomy" id="1316785"/>
    <lineage>
        <taxon>Eukaryota</taxon>
        <taxon>Fungi</taxon>
        <taxon>Dikarya</taxon>
        <taxon>Ascomycota</taxon>
        <taxon>Pezizomycotina</taxon>
        <taxon>Leotiomycetes</taxon>
        <taxon>Helotiales</taxon>
        <taxon>Lachnaceae</taxon>
        <taxon>Lachnellula</taxon>
    </lineage>
</organism>
<dbReference type="SUPFAM" id="SSF56059">
    <property type="entry name" value="Glutathione synthetase ATP-binding domain-like"/>
    <property type="match status" value="1"/>
</dbReference>
<dbReference type="PROSITE" id="PS50975">
    <property type="entry name" value="ATP_GRASP"/>
    <property type="match status" value="1"/>
</dbReference>
<reference evidence="5 6" key="1">
    <citation type="submission" date="2018-05" db="EMBL/GenBank/DDBJ databases">
        <title>Whole genome sequencing for identification of molecular markers to develop diagnostic detection tools for the regulated plant pathogen Lachnellula willkommii.</title>
        <authorList>
            <person name="Giroux E."/>
            <person name="Bilodeau G."/>
        </authorList>
    </citation>
    <scope>NUCLEOTIDE SEQUENCE [LARGE SCALE GENOMIC DNA]</scope>
    <source>
        <strain evidence="5 6">CBS 203.66</strain>
    </source>
</reference>
<dbReference type="InterPro" id="IPR011761">
    <property type="entry name" value="ATP-grasp"/>
</dbReference>
<dbReference type="EMBL" id="QGMF01000557">
    <property type="protein sequence ID" value="TVY15096.1"/>
    <property type="molecule type" value="Genomic_DNA"/>
</dbReference>
<keyword evidence="3" id="KW-0472">Membrane</keyword>
<sequence>MPLTAKSPTPLHVLQNLSLITLCILAIPLSTAILFISLVLNSCNSLKTPRHKHKHKHNRQPQSAACLLAPKTILVTGVGMSKGLFIARAFHAAGHTVIGADFEPHSLPVSGRFSKSLKRFYRLPSPSPASPPPAASSLPQDQDQEEDQAYTQKLLQIITSERVDLWISCSGVTSALSDGSAAETIEQATKCIALQFGRQLTRTLHEKHSFIENTRTLGLNVPETSLVTSVSDAMAVLDSLSMHAKGKGKDQMERERRYVLKSVGVEDSVRADMTLLPLPSRAATRRHLEGARLGPDRPFVLQRFVRGAEYCTHAIVVRGRVVGFTACGSAELLMHYEPLIPGGEAGVFGALLGYTKAYVERMARGLGQEQKHMTGHFSVDFLVDECEEAGKEKELQARIFPIECNPRAHTAVVNFGNDGQGMVDAYLRALSHSSNDGVFVSTSTTRHYWIGHDVVTHLFLPLLTFISTGKGGWACVLAKWRELAEHVVYWRDPTYEVWDPLPGWWMYSVYWPCVFLLAVVQGEWWSRCNVSTGKVFRC</sequence>
<dbReference type="OrthoDB" id="186626at2759"/>
<dbReference type="GO" id="GO:0005524">
    <property type="term" value="F:ATP binding"/>
    <property type="evidence" value="ECO:0007669"/>
    <property type="project" value="UniProtKB-UniRule"/>
</dbReference>
<name>A0A8T9B6Q1_9HELO</name>
<evidence type="ECO:0000313" key="5">
    <source>
        <dbReference type="EMBL" id="TVY15096.1"/>
    </source>
</evidence>
<proteinExistence type="predicted"/>